<keyword evidence="3 5" id="KW-0067">ATP-binding</keyword>
<keyword evidence="2" id="KW-0547">Nucleotide-binding</keyword>
<keyword evidence="6" id="KW-1185">Reference proteome</keyword>
<evidence type="ECO:0000256" key="3">
    <source>
        <dbReference type="ARBA" id="ARBA00022840"/>
    </source>
</evidence>
<dbReference type="PROSITE" id="PS50893">
    <property type="entry name" value="ABC_TRANSPORTER_2"/>
    <property type="match status" value="1"/>
</dbReference>
<dbReference type="SMART" id="SM00382">
    <property type="entry name" value="AAA"/>
    <property type="match status" value="1"/>
</dbReference>
<proteinExistence type="predicted"/>
<evidence type="ECO:0000259" key="4">
    <source>
        <dbReference type="PROSITE" id="PS50893"/>
    </source>
</evidence>
<dbReference type="InterPro" id="IPR027417">
    <property type="entry name" value="P-loop_NTPase"/>
</dbReference>
<evidence type="ECO:0000313" key="6">
    <source>
        <dbReference type="Proteomes" id="UP000316096"/>
    </source>
</evidence>
<comment type="caution">
    <text evidence="5">The sequence shown here is derived from an EMBL/GenBank/DDBJ whole genome shotgun (WGS) entry which is preliminary data.</text>
</comment>
<dbReference type="GO" id="GO:0005524">
    <property type="term" value="F:ATP binding"/>
    <property type="evidence" value="ECO:0007669"/>
    <property type="project" value="UniProtKB-KW"/>
</dbReference>
<dbReference type="AlphaFoldDB" id="A0A543C168"/>
<dbReference type="Gene3D" id="3.40.50.300">
    <property type="entry name" value="P-loop containing nucleotide triphosphate hydrolases"/>
    <property type="match status" value="1"/>
</dbReference>
<dbReference type="SUPFAM" id="SSF52540">
    <property type="entry name" value="P-loop containing nucleoside triphosphate hydrolases"/>
    <property type="match status" value="1"/>
</dbReference>
<name>A0A543C168_9ACTN</name>
<dbReference type="PANTHER" id="PTHR42788:SF13">
    <property type="entry name" value="ALIPHATIC SULFONATES IMPORT ATP-BINDING PROTEIN SSUB"/>
    <property type="match status" value="1"/>
</dbReference>
<sequence length="278" mass="30377">MTMSDVCLEARDLQLGHRSRRSGAFTLAVSDLNLQIMEHEFVVIVGPSGSGKSTFLESVAGLVPVTGGSLELNGTGIKGPGPDRSLVFQQASLFPWRTVLNNILYGLQVQRRLNADTRRHAGELLEIVGLGHAADKYPHELSGGMKQRANLARALATDPKLLLLDEPFGALDAQTRENLQEELLRIWEADTSHGRRTALFITHDVSEAVLLADRVFVFSPAPATITKVVTVDVPRPRDVTWRRSAEFTAYCDEILTALHHEPSATNTSARDHVNGDAA</sequence>
<accession>A0A543C168</accession>
<dbReference type="InterPro" id="IPR017871">
    <property type="entry name" value="ABC_transporter-like_CS"/>
</dbReference>
<dbReference type="InterPro" id="IPR003593">
    <property type="entry name" value="AAA+_ATPase"/>
</dbReference>
<dbReference type="Proteomes" id="UP000316096">
    <property type="component" value="Unassembled WGS sequence"/>
</dbReference>
<feature type="domain" description="ABC transporter" evidence="4">
    <location>
        <begin position="13"/>
        <end position="245"/>
    </location>
</feature>
<dbReference type="GO" id="GO:0016887">
    <property type="term" value="F:ATP hydrolysis activity"/>
    <property type="evidence" value="ECO:0007669"/>
    <property type="project" value="InterPro"/>
</dbReference>
<dbReference type="Pfam" id="PF00005">
    <property type="entry name" value="ABC_tran"/>
    <property type="match status" value="1"/>
</dbReference>
<reference evidence="5 6" key="1">
    <citation type="submission" date="2019-06" db="EMBL/GenBank/DDBJ databases">
        <title>Sequencing the genomes of 1000 actinobacteria strains.</title>
        <authorList>
            <person name="Klenk H.-P."/>
        </authorList>
    </citation>
    <scope>NUCLEOTIDE SEQUENCE [LARGE SCALE GENOMIC DNA]</scope>
    <source>
        <strain evidence="5 6">DSM 102200</strain>
    </source>
</reference>
<dbReference type="CDD" id="cd03293">
    <property type="entry name" value="ABC_NrtD_SsuB_transporters"/>
    <property type="match status" value="1"/>
</dbReference>
<gene>
    <name evidence="5" type="ORF">FB559_8127</name>
</gene>
<dbReference type="PANTHER" id="PTHR42788">
    <property type="entry name" value="TAURINE IMPORT ATP-BINDING PROTEIN-RELATED"/>
    <property type="match status" value="1"/>
</dbReference>
<dbReference type="InterPro" id="IPR003439">
    <property type="entry name" value="ABC_transporter-like_ATP-bd"/>
</dbReference>
<dbReference type="EMBL" id="VFOZ01000002">
    <property type="protein sequence ID" value="TQL90814.1"/>
    <property type="molecule type" value="Genomic_DNA"/>
</dbReference>
<dbReference type="PROSITE" id="PS00211">
    <property type="entry name" value="ABC_TRANSPORTER_1"/>
    <property type="match status" value="1"/>
</dbReference>
<keyword evidence="1" id="KW-0813">Transport</keyword>
<dbReference type="InterPro" id="IPR050166">
    <property type="entry name" value="ABC_transporter_ATP-bind"/>
</dbReference>
<evidence type="ECO:0000256" key="2">
    <source>
        <dbReference type="ARBA" id="ARBA00022741"/>
    </source>
</evidence>
<organism evidence="5 6">
    <name type="scientific">Actinoallomurus bryophytorum</name>
    <dbReference type="NCBI Taxonomy" id="1490222"/>
    <lineage>
        <taxon>Bacteria</taxon>
        <taxon>Bacillati</taxon>
        <taxon>Actinomycetota</taxon>
        <taxon>Actinomycetes</taxon>
        <taxon>Streptosporangiales</taxon>
        <taxon>Thermomonosporaceae</taxon>
        <taxon>Actinoallomurus</taxon>
    </lineage>
</organism>
<evidence type="ECO:0000256" key="1">
    <source>
        <dbReference type="ARBA" id="ARBA00022448"/>
    </source>
</evidence>
<evidence type="ECO:0000313" key="5">
    <source>
        <dbReference type="EMBL" id="TQL90814.1"/>
    </source>
</evidence>
<protein>
    <submittedName>
        <fullName evidence="5">NitT/TauT family transport system ATP-binding protein</fullName>
    </submittedName>
</protein>